<dbReference type="AlphaFoldDB" id="A0AAN8F204"/>
<gene>
    <name evidence="1" type="ORF">OHC33_009041</name>
</gene>
<keyword evidence="2" id="KW-1185">Reference proteome</keyword>
<accession>A0AAN8F204</accession>
<reference evidence="1 2" key="1">
    <citation type="submission" date="2022-12" db="EMBL/GenBank/DDBJ databases">
        <title>Genomic features and morphological characterization of a novel Knufia sp. strain isolated from spacecraft assembly facility.</title>
        <authorList>
            <person name="Teixeira M."/>
            <person name="Chander A.M."/>
            <person name="Stajich J.E."/>
            <person name="Venkateswaran K."/>
        </authorList>
    </citation>
    <scope>NUCLEOTIDE SEQUENCE [LARGE SCALE GENOMIC DNA]</scope>
    <source>
        <strain evidence="1 2">FJI-L2-BK-P2</strain>
    </source>
</reference>
<dbReference type="Gene3D" id="3.30.710.10">
    <property type="entry name" value="Potassium Channel Kv1.1, Chain A"/>
    <property type="match status" value="1"/>
</dbReference>
<comment type="caution">
    <text evidence="1">The sequence shown here is derived from an EMBL/GenBank/DDBJ whole genome shotgun (WGS) entry which is preliminary data.</text>
</comment>
<organism evidence="1 2">
    <name type="scientific">Knufia fluminis</name>
    <dbReference type="NCBI Taxonomy" id="191047"/>
    <lineage>
        <taxon>Eukaryota</taxon>
        <taxon>Fungi</taxon>
        <taxon>Dikarya</taxon>
        <taxon>Ascomycota</taxon>
        <taxon>Pezizomycotina</taxon>
        <taxon>Eurotiomycetes</taxon>
        <taxon>Chaetothyriomycetidae</taxon>
        <taxon>Chaetothyriales</taxon>
        <taxon>Trichomeriaceae</taxon>
        <taxon>Knufia</taxon>
    </lineage>
</organism>
<proteinExistence type="predicted"/>
<name>A0AAN8F204_9EURO</name>
<protein>
    <recommendedName>
        <fullName evidence="3">BTB domain-containing protein</fullName>
    </recommendedName>
</protein>
<evidence type="ECO:0000313" key="2">
    <source>
        <dbReference type="Proteomes" id="UP001316803"/>
    </source>
</evidence>
<evidence type="ECO:0008006" key="3">
    <source>
        <dbReference type="Google" id="ProtNLM"/>
    </source>
</evidence>
<sequence length="290" mass="32645">MGASSSAMRTTKKSDLSSYLANLQTNTGNLAPPSYSEVVTGPPPQSYMPTPDLSPLSRYTSRNISLIVGPDQVRLTIQQHILDKAPFNTRNDFQNMVANGCIHLPDNDPEGIAELVDWLYTNTVSPITFDKTNPLRSENEFQQCQAKAKAYVVASKYGIEALMNKITDMFVAYHKTRFVNPGTITILTRAGLRTSKLRQFLLWSFVASLLKRGMEAGNNTWTTFCVRDDHFESSIMGLDPTDMLDVLRECHLEYHHRMSGFTQAPHYVQGRCAWHTHERSHRCSGQEPGQ</sequence>
<evidence type="ECO:0000313" key="1">
    <source>
        <dbReference type="EMBL" id="KAK5949856.1"/>
    </source>
</evidence>
<dbReference type="Proteomes" id="UP001316803">
    <property type="component" value="Unassembled WGS sequence"/>
</dbReference>
<dbReference type="EMBL" id="JAKLMC020000031">
    <property type="protein sequence ID" value="KAK5949856.1"/>
    <property type="molecule type" value="Genomic_DNA"/>
</dbReference>
<dbReference type="InterPro" id="IPR011333">
    <property type="entry name" value="SKP1/BTB/POZ_sf"/>
</dbReference>